<dbReference type="SUPFAM" id="SSF51735">
    <property type="entry name" value="NAD(P)-binding Rossmann-fold domains"/>
    <property type="match status" value="1"/>
</dbReference>
<dbReference type="PANTHER" id="PTHR43000">
    <property type="entry name" value="DTDP-D-GLUCOSE 4,6-DEHYDRATASE-RELATED"/>
    <property type="match status" value="1"/>
</dbReference>
<proteinExistence type="inferred from homology"/>
<dbReference type="InterPro" id="IPR053578">
    <property type="entry name" value="UDP-sulfoquinovose_synthase"/>
</dbReference>
<dbReference type="RefSeq" id="WP_054964093.1">
    <property type="nucleotide sequence ID" value="NZ_LJCQ01000179.1"/>
</dbReference>
<evidence type="ECO:0000313" key="4">
    <source>
        <dbReference type="Proteomes" id="UP000050515"/>
    </source>
</evidence>
<dbReference type="Gene3D" id="3.90.25.10">
    <property type="entry name" value="UDP-galactose 4-epimerase, domain 1"/>
    <property type="match status" value="1"/>
</dbReference>
<feature type="domain" description="NAD-dependent epimerase/dehydratase" evidence="2">
    <location>
        <begin position="3"/>
        <end position="285"/>
    </location>
</feature>
<evidence type="ECO:0000256" key="1">
    <source>
        <dbReference type="ARBA" id="ARBA00007637"/>
    </source>
</evidence>
<dbReference type="PATRIC" id="fig|507754.4.peg.1722"/>
<dbReference type="InterPro" id="IPR036291">
    <property type="entry name" value="NAD(P)-bd_dom_sf"/>
</dbReference>
<sequence>MKVLILGIDGYIGFPLALRLIDQGHEVYGADNFYTRKRSRKVNADSAIKIDSMNERIKKTGNKIKFYYGDVSNPKFIYDLIKNTMPDAIVHLGEQRSAPYSMISLDTANETLIKNIKSTMNIIYAVKDIKKDIHIVKLGSMGEYGTPNIDIPEGFFNIEYHGRYDYLPFPRMGQSWYHMSKVHDSYNLMLANKIWGLNISDVMQGVVYGTRTGEINKYNLNTRFDIDEIYGTVLNRFASQAILGIPLTVYGQGNQKRAFLSLEDSITCLNLILNNPPHNEYRVYNQFDEYYSLNYIAGAVAKNYKSLTGTDIEISHVDDPRIESQDHYYNPANENLKKIGYRRQRSLDDEIPVILSDLENNKKRLIKLKDSIMPKTKWNK</sequence>
<evidence type="ECO:0000259" key="2">
    <source>
        <dbReference type="Pfam" id="PF01370"/>
    </source>
</evidence>
<gene>
    <name evidence="3" type="ORF">SE19_03910</name>
</gene>
<dbReference type="Gene3D" id="3.40.50.720">
    <property type="entry name" value="NAD(P)-binding Rossmann-like Domain"/>
    <property type="match status" value="1"/>
</dbReference>
<dbReference type="InterPro" id="IPR001509">
    <property type="entry name" value="Epimerase_deHydtase"/>
</dbReference>
<reference evidence="3 4" key="1">
    <citation type="submission" date="2015-09" db="EMBL/GenBank/DDBJ databases">
        <title>Draft genome sequence of Acidiplasma aeolicum DSM 18409.</title>
        <authorList>
            <person name="Hemp J."/>
        </authorList>
    </citation>
    <scope>NUCLEOTIDE SEQUENCE [LARGE SCALE GENOMIC DNA]</scope>
    <source>
        <strain evidence="3 4">V</strain>
    </source>
</reference>
<name>A0A0P9GZ06_9ARCH</name>
<evidence type="ECO:0000313" key="3">
    <source>
        <dbReference type="EMBL" id="KPV46806.1"/>
    </source>
</evidence>
<dbReference type="AlphaFoldDB" id="A0A0P9GZ06"/>
<dbReference type="Pfam" id="PF01370">
    <property type="entry name" value="Epimerase"/>
    <property type="match status" value="1"/>
</dbReference>
<comment type="similarity">
    <text evidence="1">Belongs to the NAD(P)-dependent epimerase/dehydratase family.</text>
</comment>
<accession>A0A0P9GZ06</accession>
<protein>
    <submittedName>
        <fullName evidence="3">NAD-dependent dehydratase</fullName>
    </submittedName>
</protein>
<organism evidence="3 4">
    <name type="scientific">Acidiplasma aeolicum</name>
    <dbReference type="NCBI Taxonomy" id="507754"/>
    <lineage>
        <taxon>Archaea</taxon>
        <taxon>Methanobacteriati</taxon>
        <taxon>Thermoplasmatota</taxon>
        <taxon>Thermoplasmata</taxon>
        <taxon>Thermoplasmatales</taxon>
        <taxon>Ferroplasmaceae</taxon>
        <taxon>Acidiplasma</taxon>
    </lineage>
</organism>
<comment type="caution">
    <text evidence="3">The sequence shown here is derived from an EMBL/GenBank/DDBJ whole genome shotgun (WGS) entry which is preliminary data.</text>
</comment>
<dbReference type="Proteomes" id="UP000050515">
    <property type="component" value="Unassembled WGS sequence"/>
</dbReference>
<dbReference type="NCBIfam" id="NF041015">
    <property type="entry name" value="UDPsulfquin_syn"/>
    <property type="match status" value="1"/>
</dbReference>
<dbReference type="EMBL" id="LJCQ01000179">
    <property type="protein sequence ID" value="KPV46806.1"/>
    <property type="molecule type" value="Genomic_DNA"/>
</dbReference>